<gene>
    <name evidence="1" type="ORF">IC006_0747</name>
    <name evidence="2" type="ORF">IC007_0720</name>
</gene>
<sequence>MMGLNTYTDPYEGNLDVGLGYTQNGRAFIVLTEGLPNDSITAFNVLKVIEMNA</sequence>
<dbReference type="KEGG" id="step:IC006_0747"/>
<evidence type="ECO:0000313" key="1">
    <source>
        <dbReference type="EMBL" id="BBG23463.1"/>
    </source>
</evidence>
<name>A0A510E145_9CREN</name>
<protein>
    <submittedName>
        <fullName evidence="2">Uncharacterized protein</fullName>
    </submittedName>
</protein>
<proteinExistence type="predicted"/>
<accession>A0A510E145</accession>
<dbReference type="GeneID" id="43938199"/>
<dbReference type="EMBL" id="AP018930">
    <property type="protein sequence ID" value="BBG26215.1"/>
    <property type="molecule type" value="Genomic_DNA"/>
</dbReference>
<accession>A0A510DTC4</accession>
<organism evidence="2 4">
    <name type="scientific">Sulfuracidifex tepidarius</name>
    <dbReference type="NCBI Taxonomy" id="1294262"/>
    <lineage>
        <taxon>Archaea</taxon>
        <taxon>Thermoproteota</taxon>
        <taxon>Thermoprotei</taxon>
        <taxon>Sulfolobales</taxon>
        <taxon>Sulfolobaceae</taxon>
        <taxon>Sulfuracidifex</taxon>
    </lineage>
</organism>
<evidence type="ECO:0000313" key="4">
    <source>
        <dbReference type="Proteomes" id="UP000325030"/>
    </source>
</evidence>
<dbReference type="RefSeq" id="WP_156303848.1">
    <property type="nucleotide sequence ID" value="NZ_AP018929.1"/>
</dbReference>
<reference evidence="2 3" key="2">
    <citation type="journal article" date="2020" name="Int. J. Syst. Evol. Microbiol.">
        <title>Sulfuracidifex tepidarius gen. nov., sp. nov. and transfer of Sulfolobus metallicus Huber and Stetter 1992 to the genus Sulfuracidifex as Sulfuracidifex metallicus comb. nov.</title>
        <authorList>
            <person name="Itoh T."/>
            <person name="Miura T."/>
            <person name="Sakai H.D."/>
            <person name="Kato S."/>
            <person name="Ohkuma M."/>
            <person name="Takashina T."/>
        </authorList>
    </citation>
    <scope>NUCLEOTIDE SEQUENCE</scope>
    <source>
        <strain evidence="1 3">IC-006</strain>
        <strain evidence="2">IC-007</strain>
    </source>
</reference>
<dbReference type="Proteomes" id="UP000325030">
    <property type="component" value="Chromosome"/>
</dbReference>
<reference evidence="4" key="1">
    <citation type="submission" date="2018-09" db="EMBL/GenBank/DDBJ databases">
        <title>Complete Genome Sequencing of Sulfolobus sp. JCM 16834.</title>
        <authorList>
            <person name="Kato S."/>
            <person name="Itoh T."/>
            <person name="Ohkuma M."/>
        </authorList>
    </citation>
    <scope>NUCLEOTIDE SEQUENCE [LARGE SCALE GENOMIC DNA]</scope>
    <source>
        <strain evidence="4">IC-007</strain>
    </source>
</reference>
<dbReference type="AlphaFoldDB" id="A0A510E145"/>
<evidence type="ECO:0000313" key="2">
    <source>
        <dbReference type="EMBL" id="BBG26215.1"/>
    </source>
</evidence>
<evidence type="ECO:0000313" key="3">
    <source>
        <dbReference type="Proteomes" id="UP000322983"/>
    </source>
</evidence>
<keyword evidence="3" id="KW-1185">Reference proteome</keyword>
<dbReference type="EMBL" id="AP018929">
    <property type="protein sequence ID" value="BBG23463.1"/>
    <property type="molecule type" value="Genomic_DNA"/>
</dbReference>
<dbReference type="Proteomes" id="UP000322983">
    <property type="component" value="Chromosome"/>
</dbReference>